<keyword evidence="11 13" id="KW-0326">Glycosidase</keyword>
<feature type="domain" description="GH18" evidence="17">
    <location>
        <begin position="530"/>
        <end position="906"/>
    </location>
</feature>
<organism evidence="18 19">
    <name type="scientific">Parathielavia appendiculata</name>
    <dbReference type="NCBI Taxonomy" id="2587402"/>
    <lineage>
        <taxon>Eukaryota</taxon>
        <taxon>Fungi</taxon>
        <taxon>Dikarya</taxon>
        <taxon>Ascomycota</taxon>
        <taxon>Pezizomycotina</taxon>
        <taxon>Sordariomycetes</taxon>
        <taxon>Sordariomycetidae</taxon>
        <taxon>Sordariales</taxon>
        <taxon>Chaetomiaceae</taxon>
        <taxon>Parathielavia</taxon>
    </lineage>
</organism>
<dbReference type="PANTHER" id="PTHR47700:SF2">
    <property type="entry name" value="CHITINASE"/>
    <property type="match status" value="1"/>
</dbReference>
<keyword evidence="15" id="KW-0732">Signal</keyword>
<evidence type="ECO:0000256" key="6">
    <source>
        <dbReference type="ARBA" id="ARBA00022669"/>
    </source>
</evidence>
<dbReference type="GO" id="GO:0005576">
    <property type="term" value="C:extracellular region"/>
    <property type="evidence" value="ECO:0007669"/>
    <property type="project" value="UniProtKB-SubCell"/>
</dbReference>
<proteinExistence type="inferred from homology"/>
<feature type="chain" id="PRO_5042912231" description="chitinase" evidence="15">
    <location>
        <begin position="20"/>
        <end position="1288"/>
    </location>
</feature>
<dbReference type="PANTHER" id="PTHR47700">
    <property type="entry name" value="V CHITINASE, PUTATIVE (AFU_ORTHOLOGUE AFUA_6G13720)-RELATED"/>
    <property type="match status" value="1"/>
</dbReference>
<evidence type="ECO:0000256" key="7">
    <source>
        <dbReference type="ARBA" id="ARBA00022801"/>
    </source>
</evidence>
<dbReference type="Pfam" id="PF00704">
    <property type="entry name" value="Glyco_hydro_18"/>
    <property type="match status" value="1"/>
</dbReference>
<evidence type="ECO:0000256" key="1">
    <source>
        <dbReference type="ARBA" id="ARBA00000822"/>
    </source>
</evidence>
<keyword evidence="8" id="KW-0146">Chitin degradation</keyword>
<dbReference type="InterPro" id="IPR001223">
    <property type="entry name" value="Glyco_hydro18_cat"/>
</dbReference>
<evidence type="ECO:0000256" key="5">
    <source>
        <dbReference type="ARBA" id="ARBA00022525"/>
    </source>
</evidence>
<evidence type="ECO:0000256" key="12">
    <source>
        <dbReference type="ARBA" id="ARBA00023326"/>
    </source>
</evidence>
<keyword evidence="10" id="KW-0119">Carbohydrate metabolism</keyword>
<dbReference type="SUPFAM" id="SSF54106">
    <property type="entry name" value="LysM domain"/>
    <property type="match status" value="2"/>
</dbReference>
<evidence type="ECO:0000313" key="19">
    <source>
        <dbReference type="Proteomes" id="UP001302602"/>
    </source>
</evidence>
<evidence type="ECO:0000256" key="8">
    <source>
        <dbReference type="ARBA" id="ARBA00023024"/>
    </source>
</evidence>
<keyword evidence="19" id="KW-1185">Reference proteome</keyword>
<dbReference type="InterPro" id="IPR036779">
    <property type="entry name" value="LysM_dom_sf"/>
</dbReference>
<dbReference type="InterPro" id="IPR001579">
    <property type="entry name" value="Glyco_hydro_18_chit_AS"/>
</dbReference>
<dbReference type="Pfam" id="PF01476">
    <property type="entry name" value="LysM"/>
    <property type="match status" value="2"/>
</dbReference>
<comment type="catalytic activity">
    <reaction evidence="1">
        <text>Random endo-hydrolysis of N-acetyl-beta-D-glucosaminide (1-&gt;4)-beta-linkages in chitin and chitodextrins.</text>
        <dbReference type="EC" id="3.2.1.14"/>
    </reaction>
</comment>
<dbReference type="InterPro" id="IPR011583">
    <property type="entry name" value="Chitinase_II/V-like_cat"/>
</dbReference>
<keyword evidence="12" id="KW-0624">Polysaccharide degradation</keyword>
<feature type="signal peptide" evidence="15">
    <location>
        <begin position="1"/>
        <end position="19"/>
    </location>
</feature>
<evidence type="ECO:0000256" key="2">
    <source>
        <dbReference type="ARBA" id="ARBA00004613"/>
    </source>
</evidence>
<evidence type="ECO:0000313" key="18">
    <source>
        <dbReference type="EMBL" id="KAK4118597.1"/>
    </source>
</evidence>
<dbReference type="CDD" id="cd00118">
    <property type="entry name" value="LysM"/>
    <property type="match status" value="2"/>
</dbReference>
<dbReference type="GO" id="GO:0008843">
    <property type="term" value="F:endochitinase activity"/>
    <property type="evidence" value="ECO:0007669"/>
    <property type="project" value="UniProtKB-EC"/>
</dbReference>
<evidence type="ECO:0000256" key="3">
    <source>
        <dbReference type="ARBA" id="ARBA00008682"/>
    </source>
</evidence>
<evidence type="ECO:0000256" key="14">
    <source>
        <dbReference type="SAM" id="MobiDB-lite"/>
    </source>
</evidence>
<dbReference type="GO" id="GO:0008061">
    <property type="term" value="F:chitin binding"/>
    <property type="evidence" value="ECO:0007669"/>
    <property type="project" value="UniProtKB-KW"/>
</dbReference>
<dbReference type="InterPro" id="IPR036861">
    <property type="entry name" value="Endochitinase-like_sf"/>
</dbReference>
<dbReference type="InterPro" id="IPR001002">
    <property type="entry name" value="Chitin-bd_1"/>
</dbReference>
<dbReference type="InterPro" id="IPR017853">
    <property type="entry name" value="GH"/>
</dbReference>
<dbReference type="SMART" id="SM00257">
    <property type="entry name" value="LysM"/>
    <property type="match status" value="2"/>
</dbReference>
<evidence type="ECO:0000259" key="17">
    <source>
        <dbReference type="PROSITE" id="PS51910"/>
    </source>
</evidence>
<dbReference type="SUPFAM" id="SSF57016">
    <property type="entry name" value="Plant lectins/antimicrobial peptides"/>
    <property type="match status" value="1"/>
</dbReference>
<dbReference type="SUPFAM" id="SSF54556">
    <property type="entry name" value="Chitinase insertion domain"/>
    <property type="match status" value="1"/>
</dbReference>
<dbReference type="GO" id="GO:0006032">
    <property type="term" value="P:chitin catabolic process"/>
    <property type="evidence" value="ECO:0007669"/>
    <property type="project" value="UniProtKB-KW"/>
</dbReference>
<comment type="similarity">
    <text evidence="3">Belongs to the glycosyl hydrolase 18 family. Chitinase class V subfamily.</text>
</comment>
<evidence type="ECO:0000256" key="15">
    <source>
        <dbReference type="SAM" id="SignalP"/>
    </source>
</evidence>
<keyword evidence="6" id="KW-0147">Chitin-binding</keyword>
<evidence type="ECO:0000259" key="16">
    <source>
        <dbReference type="PROSITE" id="PS51782"/>
    </source>
</evidence>
<gene>
    <name evidence="18" type="ORF">N657DRAFT_628177</name>
</gene>
<dbReference type="InterPro" id="IPR018392">
    <property type="entry name" value="LysM"/>
</dbReference>
<evidence type="ECO:0000256" key="9">
    <source>
        <dbReference type="ARBA" id="ARBA00023026"/>
    </source>
</evidence>
<dbReference type="EMBL" id="MU853263">
    <property type="protein sequence ID" value="KAK4118597.1"/>
    <property type="molecule type" value="Genomic_DNA"/>
</dbReference>
<name>A0AAN6YYQ5_9PEZI</name>
<dbReference type="CDD" id="cd00035">
    <property type="entry name" value="ChtBD1"/>
    <property type="match status" value="1"/>
</dbReference>
<dbReference type="GO" id="GO:0000272">
    <property type="term" value="P:polysaccharide catabolic process"/>
    <property type="evidence" value="ECO:0007669"/>
    <property type="project" value="UniProtKB-KW"/>
</dbReference>
<keyword evidence="5" id="KW-0964">Secreted</keyword>
<reference evidence="18" key="2">
    <citation type="submission" date="2023-05" db="EMBL/GenBank/DDBJ databases">
        <authorList>
            <consortium name="Lawrence Berkeley National Laboratory"/>
            <person name="Steindorff A."/>
            <person name="Hensen N."/>
            <person name="Bonometti L."/>
            <person name="Westerberg I."/>
            <person name="Brannstrom I.O."/>
            <person name="Guillou S."/>
            <person name="Cros-Aarteil S."/>
            <person name="Calhoun S."/>
            <person name="Haridas S."/>
            <person name="Kuo A."/>
            <person name="Mondo S."/>
            <person name="Pangilinan J."/>
            <person name="Riley R."/>
            <person name="Labutti K."/>
            <person name="Andreopoulos B."/>
            <person name="Lipzen A."/>
            <person name="Chen C."/>
            <person name="Yanf M."/>
            <person name="Daum C."/>
            <person name="Ng V."/>
            <person name="Clum A."/>
            <person name="Ohm R."/>
            <person name="Martin F."/>
            <person name="Silar P."/>
            <person name="Natvig D."/>
            <person name="Lalanne C."/>
            <person name="Gautier V."/>
            <person name="Ament-Velasquez S.L."/>
            <person name="Kruys A."/>
            <person name="Hutchinson M.I."/>
            <person name="Powell A.J."/>
            <person name="Barry K."/>
            <person name="Miller A.N."/>
            <person name="Grigoriev I.V."/>
            <person name="Debuchy R."/>
            <person name="Gladieux P."/>
            <person name="Thoren M.H."/>
            <person name="Johannesson H."/>
        </authorList>
    </citation>
    <scope>NUCLEOTIDE SEQUENCE</scope>
    <source>
        <strain evidence="18">CBS 731.68</strain>
    </source>
</reference>
<dbReference type="Gene3D" id="3.30.60.10">
    <property type="entry name" value="Endochitinase-like"/>
    <property type="match status" value="1"/>
</dbReference>
<dbReference type="InterPro" id="IPR029070">
    <property type="entry name" value="Chitinase_insertion_sf"/>
</dbReference>
<feature type="domain" description="LysM" evidence="16">
    <location>
        <begin position="387"/>
        <end position="435"/>
    </location>
</feature>
<keyword evidence="9" id="KW-0843">Virulence</keyword>
<comment type="subcellular location">
    <subcellularLocation>
        <location evidence="2">Secreted</location>
    </subcellularLocation>
</comment>
<dbReference type="SUPFAM" id="SSF51445">
    <property type="entry name" value="(Trans)glycosidases"/>
    <property type="match status" value="1"/>
</dbReference>
<evidence type="ECO:0000256" key="13">
    <source>
        <dbReference type="RuleBase" id="RU000489"/>
    </source>
</evidence>
<evidence type="ECO:0000256" key="10">
    <source>
        <dbReference type="ARBA" id="ARBA00023277"/>
    </source>
</evidence>
<dbReference type="Gene3D" id="3.10.50.10">
    <property type="match status" value="1"/>
</dbReference>
<sequence>MGFILVLALMPALATIAVAQSSPFNPCPIRCSMAGHEPSAWTHLHGTPALKRCNQTVLFDTSIHMPIDAPDTHVTFRACTASEADTQQPIAYDPVPFAFDEPGAPGHSGKRRRDGSSSSGVEGCLAGASTYRNTTKAVFQRWGLNDGSTAAGGDMILSATTELESWLASEDDCGSSIMLALAGDAVVGLYVGAEIHKPSVTGLMQMFADSVRQHPGAERSALEVCQDQTPKTWSFGIFADSRGNISSVQDALHGWSEARCLSGGDDRQVREKVDLDMVRATDVPVVLGLTSGFEQEGEPQVLKRDLGPGDGINRLNPRADCRAIQVVAGDGCWSLAQRCGISQTNLETYNSGVASFCSSLKPGQYVCCSSGTLPDLSPKPNPDGSCASYSIVKDDNCFDIAAKYSLTTDKIGELNKNTWGWAGCSAIQPGQKICLSTGSPPMPAAVPGALCGPQKEGTPPPASGTALKDLNPCPLNVCCNIWGQCGTTEDFCIESPADTGAPGTSQPGKHGCISNCGMGITNNAVPPASFARVAYFEAWNGNRPCLHMDVTDIDTAKFTHIHFAFGDITPDFQIDVSKVQAQFDLMKSMTGIKRIISFGGWAFSTEAPTYNIFRTGVTAQNRAVLATNVYNFVMEHGLDGVDFDWEYPAAPDDLGSGVPPSTIQEGLDYLEFLRAVKRRLRTKSVSIAAPASYWYLMGYPIKDIGAVVDYVIYMTYDLHGQWDYGNKWSSSGCVEGNCLRSHVNLTETTNALGMITRAGIAANKVFVGVASYGRSFKMAQRGCVGVMCRFLGAGPEGKTSLAAKGFCTDTAGYIANAEIREIINMAQTPDSGYTASTYHNHASNSDVLVYDDLEWVSFMTDVTKESRTSWYQSLNFGGVSDWAVDLDRDWGSSGIGDSVDEDDEGLFCDPEVHFDSLQALEAAAATVIPGCHIIYTLDVLGDMLDAAVARYNDVNNGYDSKFDSYVRYLKNALPYQLERWAHWRGPLEGNDLLGKGQQYFDCNFEGDGGRRWQGPCHVPQDVVGNRYMGIWSLQMTLRDSVGFDKALAELGIDREWVEFGEHKEEIKCTPTPGGTGVCVDFELTIQGYPRFKAEWEVPNPKDMINEAMPNIPNLEVELMSVGAEISLGAWEGSNSDVVEVLSMPILMMAQAIEGMAQAKEIGEDWQAEENKDLILTIITAVLFFVPAIGQVTAAAANLVRLARVFAAVGGVSGLGMTIVDIVENPEMAPLAIAGMMLGGRIKSPKEYGTAAGLRRGLDVNVKNGMGDVFTKHDRSLMDGIYFARRREA</sequence>
<accession>A0AAN6YYQ5</accession>
<dbReference type="InterPro" id="IPR053214">
    <property type="entry name" value="LysM12-like"/>
</dbReference>
<dbReference type="Proteomes" id="UP001302602">
    <property type="component" value="Unassembled WGS sequence"/>
</dbReference>
<evidence type="ECO:0000256" key="4">
    <source>
        <dbReference type="ARBA" id="ARBA00012729"/>
    </source>
</evidence>
<dbReference type="EC" id="3.2.1.14" evidence="4"/>
<feature type="domain" description="LysM" evidence="16">
    <location>
        <begin position="322"/>
        <end position="368"/>
    </location>
</feature>
<dbReference type="Gene3D" id="3.10.350.10">
    <property type="entry name" value="LysM domain"/>
    <property type="match status" value="2"/>
</dbReference>
<dbReference type="SMART" id="SM00636">
    <property type="entry name" value="Glyco_18"/>
    <property type="match status" value="1"/>
</dbReference>
<evidence type="ECO:0000256" key="11">
    <source>
        <dbReference type="ARBA" id="ARBA00023295"/>
    </source>
</evidence>
<dbReference type="GeneID" id="87827608"/>
<feature type="region of interest" description="Disordered" evidence="14">
    <location>
        <begin position="101"/>
        <end position="121"/>
    </location>
</feature>
<dbReference type="PROSITE" id="PS51782">
    <property type="entry name" value="LYSM"/>
    <property type="match status" value="2"/>
</dbReference>
<dbReference type="Gene3D" id="3.20.20.80">
    <property type="entry name" value="Glycosidases"/>
    <property type="match status" value="1"/>
</dbReference>
<dbReference type="RefSeq" id="XP_062642370.1">
    <property type="nucleotide sequence ID" value="XM_062790839.1"/>
</dbReference>
<dbReference type="Pfam" id="PF00187">
    <property type="entry name" value="Chitin_bind_1"/>
    <property type="match status" value="1"/>
</dbReference>
<dbReference type="PROSITE" id="PS51910">
    <property type="entry name" value="GH18_2"/>
    <property type="match status" value="1"/>
</dbReference>
<reference evidence="18" key="1">
    <citation type="journal article" date="2023" name="Mol. Phylogenet. Evol.">
        <title>Genome-scale phylogeny and comparative genomics of the fungal order Sordariales.</title>
        <authorList>
            <person name="Hensen N."/>
            <person name="Bonometti L."/>
            <person name="Westerberg I."/>
            <person name="Brannstrom I.O."/>
            <person name="Guillou S."/>
            <person name="Cros-Aarteil S."/>
            <person name="Calhoun S."/>
            <person name="Haridas S."/>
            <person name="Kuo A."/>
            <person name="Mondo S."/>
            <person name="Pangilinan J."/>
            <person name="Riley R."/>
            <person name="LaButti K."/>
            <person name="Andreopoulos B."/>
            <person name="Lipzen A."/>
            <person name="Chen C."/>
            <person name="Yan M."/>
            <person name="Daum C."/>
            <person name="Ng V."/>
            <person name="Clum A."/>
            <person name="Steindorff A."/>
            <person name="Ohm R.A."/>
            <person name="Martin F."/>
            <person name="Silar P."/>
            <person name="Natvig D.O."/>
            <person name="Lalanne C."/>
            <person name="Gautier V."/>
            <person name="Ament-Velasquez S.L."/>
            <person name="Kruys A."/>
            <person name="Hutchinson M.I."/>
            <person name="Powell A.J."/>
            <person name="Barry K."/>
            <person name="Miller A.N."/>
            <person name="Grigoriev I.V."/>
            <person name="Debuchy R."/>
            <person name="Gladieux P."/>
            <person name="Hiltunen Thoren M."/>
            <person name="Johannesson H."/>
        </authorList>
    </citation>
    <scope>NUCLEOTIDE SEQUENCE</scope>
    <source>
        <strain evidence="18">CBS 731.68</strain>
    </source>
</reference>
<dbReference type="PROSITE" id="PS01095">
    <property type="entry name" value="GH18_1"/>
    <property type="match status" value="1"/>
</dbReference>
<keyword evidence="7 13" id="KW-0378">Hydrolase</keyword>
<dbReference type="CDD" id="cd02878">
    <property type="entry name" value="GH18_zymocin_alpha"/>
    <property type="match status" value="1"/>
</dbReference>
<protein>
    <recommendedName>
        <fullName evidence="4">chitinase</fullName>
        <ecNumber evidence="4">3.2.1.14</ecNumber>
    </recommendedName>
</protein>
<comment type="caution">
    <text evidence="18">The sequence shown here is derived from an EMBL/GenBank/DDBJ whole genome shotgun (WGS) entry which is preliminary data.</text>
</comment>